<name>A0AAD8PLM1_9PEZI</name>
<dbReference type="EMBL" id="JAHLJV010000130">
    <property type="protein sequence ID" value="KAK1569544.1"/>
    <property type="molecule type" value="Genomic_DNA"/>
</dbReference>
<dbReference type="Pfam" id="PF02902">
    <property type="entry name" value="Peptidase_C48"/>
    <property type="match status" value="1"/>
</dbReference>
<dbReference type="Proteomes" id="UP001230504">
    <property type="component" value="Unassembled WGS sequence"/>
</dbReference>
<accession>A0AAD8PLM1</accession>
<dbReference type="GO" id="GO:0006508">
    <property type="term" value="P:proteolysis"/>
    <property type="evidence" value="ECO:0007669"/>
    <property type="project" value="UniProtKB-KW"/>
</dbReference>
<evidence type="ECO:0000313" key="5">
    <source>
        <dbReference type="EMBL" id="KAK1569544.1"/>
    </source>
</evidence>
<dbReference type="PROSITE" id="PS50600">
    <property type="entry name" value="ULP_PROTEASE"/>
    <property type="match status" value="1"/>
</dbReference>
<protein>
    <recommendedName>
        <fullName evidence="4">Ubiquitin-like protease family profile domain-containing protein</fullName>
    </recommendedName>
</protein>
<dbReference type="GeneID" id="85440271"/>
<evidence type="ECO:0000256" key="3">
    <source>
        <dbReference type="ARBA" id="ARBA00022801"/>
    </source>
</evidence>
<dbReference type="Gene3D" id="3.40.395.10">
    <property type="entry name" value="Adenoviral Proteinase, Chain A"/>
    <property type="match status" value="1"/>
</dbReference>
<keyword evidence="3" id="KW-0378">Hydrolase</keyword>
<dbReference type="InterPro" id="IPR038765">
    <property type="entry name" value="Papain-like_cys_pep_sf"/>
</dbReference>
<feature type="domain" description="Ubiquitin-like protease family profile" evidence="4">
    <location>
        <begin position="1"/>
        <end position="112"/>
    </location>
</feature>
<dbReference type="InterPro" id="IPR003653">
    <property type="entry name" value="Peptidase_C48_C"/>
</dbReference>
<dbReference type="SUPFAM" id="SSF54001">
    <property type="entry name" value="Cysteine proteinases"/>
    <property type="match status" value="1"/>
</dbReference>
<dbReference type="GO" id="GO:0008234">
    <property type="term" value="F:cysteine-type peptidase activity"/>
    <property type="evidence" value="ECO:0007669"/>
    <property type="project" value="InterPro"/>
</dbReference>
<comment type="similarity">
    <text evidence="1">Belongs to the peptidase C48 family.</text>
</comment>
<dbReference type="GO" id="GO:0019783">
    <property type="term" value="F:ubiquitin-like protein peptidase activity"/>
    <property type="evidence" value="ECO:0007669"/>
    <property type="project" value="UniProtKB-ARBA"/>
</dbReference>
<sequence>MLPSDFDVAKDGAYEEDLKDAEQVLIPLHLKRATHWVLLAIKLGPLEVEVFDSIPNASLWKKDIEASVRNLCGSHLQKFLGSGTPAVVFCQSLQQVGGTDCGVYTLIHAAYLIAGRRLPANTDINAWRQAISSFNYGARLDAEDTPWKLYPELDDAVFEIEDDMAFPRKGARITDKEWSAAIASRRAYEDKMNKILIKTRTRNLHKLDEHHKDIREVLAVIHDVLASATPEQREQEIEQLSKEYLARQSILSSLKDIPNPTQADREFGTSQKDRKRACLRRTRTIRMSSQALKAAECRLQLELGDVLKRQQDLKDRGVEVET</sequence>
<dbReference type="RefSeq" id="XP_060407773.1">
    <property type="nucleotide sequence ID" value="XM_060556031.1"/>
</dbReference>
<reference evidence="5" key="1">
    <citation type="submission" date="2021-06" db="EMBL/GenBank/DDBJ databases">
        <title>Comparative genomics, transcriptomics and evolutionary studies reveal genomic signatures of adaptation to plant cell wall in hemibiotrophic fungi.</title>
        <authorList>
            <consortium name="DOE Joint Genome Institute"/>
            <person name="Baroncelli R."/>
            <person name="Diaz J.F."/>
            <person name="Benocci T."/>
            <person name="Peng M."/>
            <person name="Battaglia E."/>
            <person name="Haridas S."/>
            <person name="Andreopoulos W."/>
            <person name="Labutti K."/>
            <person name="Pangilinan J."/>
            <person name="Floch G.L."/>
            <person name="Makela M.R."/>
            <person name="Henrissat B."/>
            <person name="Grigoriev I.V."/>
            <person name="Crouch J.A."/>
            <person name="De Vries R.P."/>
            <person name="Sukno S.A."/>
            <person name="Thon M.R."/>
        </authorList>
    </citation>
    <scope>NUCLEOTIDE SEQUENCE</scope>
    <source>
        <strain evidence="5">CBS 125086</strain>
    </source>
</reference>
<evidence type="ECO:0000256" key="2">
    <source>
        <dbReference type="ARBA" id="ARBA00022670"/>
    </source>
</evidence>
<keyword evidence="6" id="KW-1185">Reference proteome</keyword>
<gene>
    <name evidence="5" type="ORF">LY79DRAFT_528490</name>
</gene>
<proteinExistence type="inferred from homology"/>
<organism evidence="5 6">
    <name type="scientific">Colletotrichum navitas</name>
    <dbReference type="NCBI Taxonomy" id="681940"/>
    <lineage>
        <taxon>Eukaryota</taxon>
        <taxon>Fungi</taxon>
        <taxon>Dikarya</taxon>
        <taxon>Ascomycota</taxon>
        <taxon>Pezizomycotina</taxon>
        <taxon>Sordariomycetes</taxon>
        <taxon>Hypocreomycetidae</taxon>
        <taxon>Glomerellales</taxon>
        <taxon>Glomerellaceae</taxon>
        <taxon>Colletotrichum</taxon>
        <taxon>Colletotrichum graminicola species complex</taxon>
    </lineage>
</organism>
<evidence type="ECO:0000256" key="1">
    <source>
        <dbReference type="ARBA" id="ARBA00005234"/>
    </source>
</evidence>
<evidence type="ECO:0000313" key="6">
    <source>
        <dbReference type="Proteomes" id="UP001230504"/>
    </source>
</evidence>
<dbReference type="AlphaFoldDB" id="A0AAD8PLM1"/>
<comment type="caution">
    <text evidence="5">The sequence shown here is derived from an EMBL/GenBank/DDBJ whole genome shotgun (WGS) entry which is preliminary data.</text>
</comment>
<keyword evidence="2" id="KW-0645">Protease</keyword>
<evidence type="ECO:0000259" key="4">
    <source>
        <dbReference type="PROSITE" id="PS50600"/>
    </source>
</evidence>